<gene>
    <name evidence="3" type="ordered locus">Bcep1808_7398</name>
</gene>
<dbReference type="AlphaFoldDB" id="A4JVH2"/>
<name>A4JVH2_BURVG</name>
<dbReference type="Proteomes" id="UP000002287">
    <property type="component" value="Plasmid pBVIE03"/>
</dbReference>
<evidence type="ECO:0000259" key="2">
    <source>
        <dbReference type="SMART" id="SM00945"/>
    </source>
</evidence>
<protein>
    <recommendedName>
        <fullName evidence="2">ProQ/FinO domain-containing protein</fullName>
    </recommendedName>
</protein>
<feature type="domain" description="ProQ/FinO" evidence="2">
    <location>
        <begin position="8"/>
        <end position="115"/>
    </location>
</feature>
<organism evidence="3 4">
    <name type="scientific">Burkholderia vietnamiensis (strain G4 / LMG 22486)</name>
    <name type="common">Burkholderia cepacia (strain R1808)</name>
    <dbReference type="NCBI Taxonomy" id="269482"/>
    <lineage>
        <taxon>Bacteria</taxon>
        <taxon>Pseudomonadati</taxon>
        <taxon>Pseudomonadota</taxon>
        <taxon>Betaproteobacteria</taxon>
        <taxon>Burkholderiales</taxon>
        <taxon>Burkholderiaceae</taxon>
        <taxon>Burkholderia</taxon>
        <taxon>Burkholderia cepacia complex</taxon>
    </lineage>
</organism>
<reference evidence="3 4" key="1">
    <citation type="submission" date="2007-03" db="EMBL/GenBank/DDBJ databases">
        <title>Complete sequence of plasmid pBVIE03 of Burkholderia vietnamiensis G4.</title>
        <authorList>
            <consortium name="US DOE Joint Genome Institute"/>
            <person name="Copeland A."/>
            <person name="Lucas S."/>
            <person name="Lapidus A."/>
            <person name="Barry K."/>
            <person name="Detter J.C."/>
            <person name="Glavina del Rio T."/>
            <person name="Hammon N."/>
            <person name="Israni S."/>
            <person name="Dalin E."/>
            <person name="Tice H."/>
            <person name="Pitluck S."/>
            <person name="Chain P."/>
            <person name="Malfatti S."/>
            <person name="Shin M."/>
            <person name="Vergez L."/>
            <person name="Schmutz J."/>
            <person name="Larimer F."/>
            <person name="Land M."/>
            <person name="Hauser L."/>
            <person name="Kyrpides N."/>
            <person name="Tiedje J."/>
            <person name="Richardson P."/>
        </authorList>
    </citation>
    <scope>NUCLEOTIDE SEQUENCE [LARGE SCALE GENOMIC DNA]</scope>
    <source>
        <strain evidence="4">G4 / LMG 22486</strain>
        <plasmid evidence="3 4">pBVIE03</plasmid>
    </source>
</reference>
<dbReference type="HOGENOM" id="CLU_1318924_0_0_4"/>
<dbReference type="Pfam" id="PF04352">
    <property type="entry name" value="ProQ"/>
    <property type="match status" value="1"/>
</dbReference>
<evidence type="ECO:0000313" key="3">
    <source>
        <dbReference type="EMBL" id="ABO60275.1"/>
    </source>
</evidence>
<dbReference type="GO" id="GO:0003723">
    <property type="term" value="F:RNA binding"/>
    <property type="evidence" value="ECO:0007669"/>
    <property type="project" value="UniProtKB-KW"/>
</dbReference>
<keyword evidence="3" id="KW-0614">Plasmid</keyword>
<evidence type="ECO:0000256" key="1">
    <source>
        <dbReference type="ARBA" id="ARBA00022884"/>
    </source>
</evidence>
<dbReference type="SUPFAM" id="SSF48657">
    <property type="entry name" value="FinO-like"/>
    <property type="match status" value="1"/>
</dbReference>
<geneLocation type="plasmid" evidence="3 4">
    <name>pBVIE03</name>
</geneLocation>
<accession>A4JVH2</accession>
<dbReference type="KEGG" id="bvi:Bcep1808_7398"/>
<sequence>MAGATKTSLIKSTRRALKERYPAVFGGKWRPLCVGVVDMLVADMGADAPRRDLHRAIAARAGKLEYLTAVAGGGPRYDLQGNERGHVTAHEQEYAKQRLAQMEQARLRAGEEVVRRAIFLKAFEKSGLSTASYASVNGLDYDRVQSEYHRALREREQRREERKQLVVKLEASGLSLEEFAKRKNVRLAKLRKAVDYVASLRATATPTA</sequence>
<dbReference type="Gene3D" id="1.10.1710.10">
    <property type="entry name" value="ProQ/FinO domain"/>
    <property type="match status" value="1"/>
</dbReference>
<dbReference type="InterPro" id="IPR016103">
    <property type="entry name" value="ProQ/FinO"/>
</dbReference>
<dbReference type="InterPro" id="IPR036442">
    <property type="entry name" value="ProQ/FinO_sf"/>
</dbReference>
<evidence type="ECO:0000313" key="4">
    <source>
        <dbReference type="Proteomes" id="UP000002287"/>
    </source>
</evidence>
<proteinExistence type="predicted"/>
<dbReference type="SMART" id="SM00945">
    <property type="entry name" value="ProQ"/>
    <property type="match status" value="1"/>
</dbReference>
<dbReference type="EMBL" id="CP000619">
    <property type="protein sequence ID" value="ABO60275.1"/>
    <property type="molecule type" value="Genomic_DNA"/>
</dbReference>
<keyword evidence="1" id="KW-0694">RNA-binding</keyword>